<sequence length="117" mass="13273">MQEELVDRRCLLSSDEEWNKRGEWLSAECRSDRIPLGLAADESVILGKVVVVHFLIVLARLAPVPHRLRSFSRPRVSHFPPPRYRLGVVVVVVIVVVLVVLVRQTALCLAAYCWFAN</sequence>
<keyword evidence="1" id="KW-1133">Transmembrane helix</keyword>
<evidence type="ECO:0000256" key="1">
    <source>
        <dbReference type="SAM" id="Phobius"/>
    </source>
</evidence>
<accession>A0A914V6V9</accession>
<dbReference type="WBParaSite" id="PSAMB.scaffold151size71999.g2800.t1">
    <property type="protein sequence ID" value="PSAMB.scaffold151size71999.g2800.t1"/>
    <property type="gene ID" value="PSAMB.scaffold151size71999.g2800"/>
</dbReference>
<evidence type="ECO:0000313" key="3">
    <source>
        <dbReference type="WBParaSite" id="PSAMB.scaffold151size71999.g2800.t1"/>
    </source>
</evidence>
<keyword evidence="1" id="KW-0472">Membrane</keyword>
<dbReference type="Proteomes" id="UP000887566">
    <property type="component" value="Unplaced"/>
</dbReference>
<keyword evidence="2" id="KW-1185">Reference proteome</keyword>
<protein>
    <submittedName>
        <fullName evidence="3">Uncharacterized protein</fullName>
    </submittedName>
</protein>
<name>A0A914V6V9_9BILA</name>
<reference evidence="3" key="1">
    <citation type="submission" date="2022-11" db="UniProtKB">
        <authorList>
            <consortium name="WormBaseParasite"/>
        </authorList>
    </citation>
    <scope>IDENTIFICATION</scope>
</reference>
<feature type="transmembrane region" description="Helical" evidence="1">
    <location>
        <begin position="84"/>
        <end position="102"/>
    </location>
</feature>
<keyword evidence="1" id="KW-0812">Transmembrane</keyword>
<organism evidence="2 3">
    <name type="scientific">Plectus sambesii</name>
    <dbReference type="NCBI Taxonomy" id="2011161"/>
    <lineage>
        <taxon>Eukaryota</taxon>
        <taxon>Metazoa</taxon>
        <taxon>Ecdysozoa</taxon>
        <taxon>Nematoda</taxon>
        <taxon>Chromadorea</taxon>
        <taxon>Plectida</taxon>
        <taxon>Plectina</taxon>
        <taxon>Plectoidea</taxon>
        <taxon>Plectidae</taxon>
        <taxon>Plectus</taxon>
    </lineage>
</organism>
<dbReference type="AlphaFoldDB" id="A0A914V6V9"/>
<feature type="transmembrane region" description="Helical" evidence="1">
    <location>
        <begin position="45"/>
        <end position="63"/>
    </location>
</feature>
<evidence type="ECO:0000313" key="2">
    <source>
        <dbReference type="Proteomes" id="UP000887566"/>
    </source>
</evidence>
<proteinExistence type="predicted"/>